<dbReference type="Gene3D" id="1.10.10.10">
    <property type="entry name" value="Winged helix-like DNA-binding domain superfamily/Winged helix DNA-binding domain"/>
    <property type="match status" value="1"/>
</dbReference>
<proteinExistence type="predicted"/>
<evidence type="ECO:0000313" key="4">
    <source>
        <dbReference type="Proteomes" id="UP000664209"/>
    </source>
</evidence>
<dbReference type="Proteomes" id="UP000664209">
    <property type="component" value="Unassembled WGS sequence"/>
</dbReference>
<comment type="caution">
    <text evidence="3">The sequence shown here is derived from an EMBL/GenBank/DDBJ whole genome shotgun (WGS) entry which is preliminary data.</text>
</comment>
<organism evidence="3 4">
    <name type="scientific">Actinotalea soli</name>
    <dbReference type="NCBI Taxonomy" id="2819234"/>
    <lineage>
        <taxon>Bacteria</taxon>
        <taxon>Bacillati</taxon>
        <taxon>Actinomycetota</taxon>
        <taxon>Actinomycetes</taxon>
        <taxon>Micrococcales</taxon>
        <taxon>Cellulomonadaceae</taxon>
        <taxon>Actinotalea</taxon>
    </lineage>
</organism>
<dbReference type="GO" id="GO:0003824">
    <property type="term" value="F:catalytic activity"/>
    <property type="evidence" value="ECO:0007669"/>
    <property type="project" value="InterPro"/>
</dbReference>
<dbReference type="InterPro" id="IPR036388">
    <property type="entry name" value="WH-like_DNA-bd_sf"/>
</dbReference>
<evidence type="ECO:0000256" key="1">
    <source>
        <dbReference type="ARBA" id="ARBA00022763"/>
    </source>
</evidence>
<dbReference type="Pfam" id="PF01035">
    <property type="entry name" value="DNA_binding_1"/>
    <property type="match status" value="1"/>
</dbReference>
<keyword evidence="4" id="KW-1185">Reference proteome</keyword>
<dbReference type="AlphaFoldDB" id="A0A939RSK6"/>
<dbReference type="InterPro" id="IPR052520">
    <property type="entry name" value="ATL_DNA_repair"/>
</dbReference>
<gene>
    <name evidence="3" type="ORF">J4G33_07395</name>
</gene>
<dbReference type="GO" id="GO:0006281">
    <property type="term" value="P:DNA repair"/>
    <property type="evidence" value="ECO:0007669"/>
    <property type="project" value="InterPro"/>
</dbReference>
<keyword evidence="1" id="KW-0227">DNA damage</keyword>
<accession>A0A939RSK6</accession>
<reference evidence="3" key="1">
    <citation type="submission" date="2021-03" db="EMBL/GenBank/DDBJ databases">
        <title>Actinotalea soli sp. nov., isolated from soil.</title>
        <authorList>
            <person name="Ping W."/>
            <person name="Zhang J."/>
        </authorList>
    </citation>
    <scope>NUCLEOTIDE SEQUENCE</scope>
    <source>
        <strain evidence="3">BY-33</strain>
    </source>
</reference>
<dbReference type="EMBL" id="JAGEMK010000003">
    <property type="protein sequence ID" value="MBO1751627.1"/>
    <property type="molecule type" value="Genomic_DNA"/>
</dbReference>
<dbReference type="PANTHER" id="PTHR42942">
    <property type="entry name" value="6-O-METHYLGUANINE DNA METHYLTRANSFERASE"/>
    <property type="match status" value="1"/>
</dbReference>
<dbReference type="CDD" id="cd06445">
    <property type="entry name" value="ATase"/>
    <property type="match status" value="1"/>
</dbReference>
<name>A0A939RSK6_9CELL</name>
<evidence type="ECO:0000259" key="2">
    <source>
        <dbReference type="Pfam" id="PF01035"/>
    </source>
</evidence>
<dbReference type="RefSeq" id="WP_208055308.1">
    <property type="nucleotide sequence ID" value="NZ_JAGEMK010000003.1"/>
</dbReference>
<dbReference type="InterPro" id="IPR014048">
    <property type="entry name" value="MethylDNA_cys_MeTrfase_DNA-bd"/>
</dbReference>
<protein>
    <submittedName>
        <fullName evidence="3">MGMT family protein</fullName>
    </submittedName>
</protein>
<dbReference type="InterPro" id="IPR036217">
    <property type="entry name" value="MethylDNA_cys_MeTrfase_DNAb"/>
</dbReference>
<sequence length="117" mass="12487">MDEEYLEEVLDLVDAIPAGRVMTYGDVAAVLREILGRGGARQVGQVMARAGGGVPWWRVVNAAGEPPARHRAEALRRLHEEGCPLRGGAGPDAVGERVDLREARWSPPVLSPGPDAS</sequence>
<feature type="domain" description="Methylated-DNA-[protein]-cysteine S-methyltransferase DNA binding" evidence="2">
    <location>
        <begin position="7"/>
        <end position="73"/>
    </location>
</feature>
<dbReference type="PANTHER" id="PTHR42942:SF1">
    <property type="entry name" value="ALKYLTRANSFERASE-LIKE PROTEIN 1"/>
    <property type="match status" value="1"/>
</dbReference>
<dbReference type="SUPFAM" id="SSF46767">
    <property type="entry name" value="Methylated DNA-protein cysteine methyltransferase, C-terminal domain"/>
    <property type="match status" value="1"/>
</dbReference>
<evidence type="ECO:0000313" key="3">
    <source>
        <dbReference type="EMBL" id="MBO1751627.1"/>
    </source>
</evidence>